<proteinExistence type="predicted"/>
<dbReference type="EMBL" id="JACYTR010000012">
    <property type="protein sequence ID" value="MBD8525783.1"/>
    <property type="molecule type" value="Genomic_DNA"/>
</dbReference>
<dbReference type="RefSeq" id="WP_192029166.1">
    <property type="nucleotide sequence ID" value="NZ_JACYTR010000012.1"/>
</dbReference>
<sequence>MRGISIRCRQWSCAFTLLIGCAAATAATHDVTLSGVSFSPRDLLIEVGDKVRWTNQGGFHDVVADDNSFSSGPPSSAAFVFEHTFNSPGEFGYFCSVHGSAGGIGMAGTISVEGSAPPAGPALTRSSSGAWFNPATNGQGLLVEVYPEQNIFTFAWFTWLDDADSDQQDYDWMTGSGVFQGNVATLEMFRSRGGRFNDPNSPVNTTAAGQGSFTLTSCTTALFSFDLFDPQRSGTIELTRILPSGPECQDPEPNP</sequence>
<keyword evidence="3" id="KW-0732">Signal</keyword>
<evidence type="ECO:0000256" key="3">
    <source>
        <dbReference type="SAM" id="SignalP"/>
    </source>
</evidence>
<dbReference type="SUPFAM" id="SSF49503">
    <property type="entry name" value="Cupredoxins"/>
    <property type="match status" value="1"/>
</dbReference>
<dbReference type="Proteomes" id="UP000613768">
    <property type="component" value="Unassembled WGS sequence"/>
</dbReference>
<dbReference type="GO" id="GO:0009055">
    <property type="term" value="F:electron transfer activity"/>
    <property type="evidence" value="ECO:0007669"/>
    <property type="project" value="InterPro"/>
</dbReference>
<evidence type="ECO:0000256" key="1">
    <source>
        <dbReference type="ARBA" id="ARBA00022723"/>
    </source>
</evidence>
<dbReference type="PROSITE" id="PS51257">
    <property type="entry name" value="PROKAR_LIPOPROTEIN"/>
    <property type="match status" value="1"/>
</dbReference>
<evidence type="ECO:0000313" key="5">
    <source>
        <dbReference type="EMBL" id="MBD8525783.1"/>
    </source>
</evidence>
<keyword evidence="6" id="KW-1185">Reference proteome</keyword>
<gene>
    <name evidence="5" type="ORF">IFO71_08500</name>
</gene>
<feature type="chain" id="PRO_5043811717" description="Blue (type 1) copper domain-containing protein" evidence="3">
    <location>
        <begin position="27"/>
        <end position="255"/>
    </location>
</feature>
<organism evidence="5 6">
    <name type="scientific">Pseudomarimonas arenosa</name>
    <dbReference type="NCBI Taxonomy" id="2774145"/>
    <lineage>
        <taxon>Bacteria</taxon>
        <taxon>Pseudomonadati</taxon>
        <taxon>Pseudomonadota</taxon>
        <taxon>Gammaproteobacteria</taxon>
        <taxon>Lysobacterales</taxon>
        <taxon>Lysobacteraceae</taxon>
        <taxon>Pseudomarimonas</taxon>
    </lineage>
</organism>
<keyword evidence="2" id="KW-0186">Copper</keyword>
<evidence type="ECO:0000259" key="4">
    <source>
        <dbReference type="Pfam" id="PF00127"/>
    </source>
</evidence>
<dbReference type="InterPro" id="IPR008972">
    <property type="entry name" value="Cupredoxin"/>
</dbReference>
<keyword evidence="1" id="KW-0479">Metal-binding</keyword>
<dbReference type="AlphaFoldDB" id="A0AAW3ZI73"/>
<dbReference type="GO" id="GO:0005507">
    <property type="term" value="F:copper ion binding"/>
    <property type="evidence" value="ECO:0007669"/>
    <property type="project" value="InterPro"/>
</dbReference>
<evidence type="ECO:0000313" key="6">
    <source>
        <dbReference type="Proteomes" id="UP000613768"/>
    </source>
</evidence>
<feature type="signal peptide" evidence="3">
    <location>
        <begin position="1"/>
        <end position="26"/>
    </location>
</feature>
<dbReference type="Pfam" id="PF00127">
    <property type="entry name" value="Copper-bind"/>
    <property type="match status" value="1"/>
</dbReference>
<evidence type="ECO:0000256" key="2">
    <source>
        <dbReference type="ARBA" id="ARBA00023008"/>
    </source>
</evidence>
<dbReference type="Gene3D" id="2.60.40.420">
    <property type="entry name" value="Cupredoxins - blue copper proteins"/>
    <property type="match status" value="1"/>
</dbReference>
<dbReference type="InterPro" id="IPR000923">
    <property type="entry name" value="BlueCu_1"/>
</dbReference>
<feature type="domain" description="Blue (type 1) copper" evidence="4">
    <location>
        <begin position="34"/>
        <end position="113"/>
    </location>
</feature>
<reference evidence="5 6" key="1">
    <citation type="submission" date="2020-09" db="EMBL/GenBank/DDBJ databases">
        <title>Pseudoxanthomonas sp. CAU 1598 isolated from sand of Yaerae Beach.</title>
        <authorList>
            <person name="Kim W."/>
        </authorList>
    </citation>
    <scope>NUCLEOTIDE SEQUENCE [LARGE SCALE GENOMIC DNA]</scope>
    <source>
        <strain evidence="5 6">CAU 1598</strain>
    </source>
</reference>
<protein>
    <recommendedName>
        <fullName evidence="4">Blue (type 1) copper domain-containing protein</fullName>
    </recommendedName>
</protein>
<comment type="caution">
    <text evidence="5">The sequence shown here is derived from an EMBL/GenBank/DDBJ whole genome shotgun (WGS) entry which is preliminary data.</text>
</comment>
<name>A0AAW3ZI73_9GAMM</name>
<accession>A0AAW3ZI73</accession>